<evidence type="ECO:0000313" key="10">
    <source>
        <dbReference type="Proteomes" id="UP000494165"/>
    </source>
</evidence>
<dbReference type="PROSITE" id="PS50217">
    <property type="entry name" value="BZIP"/>
    <property type="match status" value="1"/>
</dbReference>
<feature type="coiled-coil region" evidence="7">
    <location>
        <begin position="73"/>
        <end position="114"/>
    </location>
</feature>
<dbReference type="InterPro" id="IPR004827">
    <property type="entry name" value="bZIP"/>
</dbReference>
<dbReference type="Gene3D" id="1.20.5.170">
    <property type="match status" value="1"/>
</dbReference>
<evidence type="ECO:0000259" key="8">
    <source>
        <dbReference type="PROSITE" id="PS50217"/>
    </source>
</evidence>
<evidence type="ECO:0000256" key="5">
    <source>
        <dbReference type="ARBA" id="ARBA00023242"/>
    </source>
</evidence>
<proteinExistence type="predicted"/>
<dbReference type="SMART" id="SM00338">
    <property type="entry name" value="BRLZ"/>
    <property type="match status" value="1"/>
</dbReference>
<dbReference type="PROSITE" id="PS00036">
    <property type="entry name" value="BZIP_BASIC"/>
    <property type="match status" value="1"/>
</dbReference>
<keyword evidence="1" id="KW-0832">Ubl conjugation</keyword>
<evidence type="ECO:0000256" key="2">
    <source>
        <dbReference type="ARBA" id="ARBA00023015"/>
    </source>
</evidence>
<dbReference type="GO" id="GO:0000977">
    <property type="term" value="F:RNA polymerase II transcription regulatory region sequence-specific DNA binding"/>
    <property type="evidence" value="ECO:0007669"/>
    <property type="project" value="TreeGrafter"/>
</dbReference>
<dbReference type="CDD" id="cd14691">
    <property type="entry name" value="bZIP_XBP1"/>
    <property type="match status" value="1"/>
</dbReference>
<protein>
    <recommendedName>
        <fullName evidence="6">X-box-binding protein 1</fullName>
    </recommendedName>
</protein>
<dbReference type="InterPro" id="IPR046347">
    <property type="entry name" value="bZIP_sf"/>
</dbReference>
<evidence type="ECO:0000256" key="4">
    <source>
        <dbReference type="ARBA" id="ARBA00023163"/>
    </source>
</evidence>
<dbReference type="InterPro" id="IPR052470">
    <property type="entry name" value="ER_Stress-Reg_TF"/>
</dbReference>
<gene>
    <name evidence="9" type="ORF">CLODIP_2_CD13308</name>
</gene>
<evidence type="ECO:0000313" key="9">
    <source>
        <dbReference type="EMBL" id="CAB3366984.1"/>
    </source>
</evidence>
<evidence type="ECO:0000256" key="1">
    <source>
        <dbReference type="ARBA" id="ARBA00022843"/>
    </source>
</evidence>
<dbReference type="Proteomes" id="UP000494165">
    <property type="component" value="Unassembled WGS sequence"/>
</dbReference>
<keyword evidence="7" id="KW-0175">Coiled coil</keyword>
<evidence type="ECO:0000256" key="7">
    <source>
        <dbReference type="SAM" id="Coils"/>
    </source>
</evidence>
<keyword evidence="3" id="KW-0238">DNA-binding</keyword>
<keyword evidence="5" id="KW-0539">Nucleus</keyword>
<sequence>MAAKTILIALPCGPRDKLPLPPRVPAISRTVERIKVEVDDEEGYGFVKERNRKRKLDNLTTEEKILRKKMKNRVAAQNSRDKKKARMDDLEKELALAREQIKQLEAANAILLKQRTCTMCGEKVSSQGPQDFVPAVSKPDIPLQKGRGHRLETLLPAWCSAWVLLLALTANKHQLKQKTMQELTPTLKTLVDRRVMKDIRAERMKWWGSHQNMWNPKKKVA</sequence>
<name>A0A8S1CDB3_9INSE</name>
<reference evidence="9 10" key="1">
    <citation type="submission" date="2020-04" db="EMBL/GenBank/DDBJ databases">
        <authorList>
            <person name="Alioto T."/>
            <person name="Alioto T."/>
            <person name="Gomez Garrido J."/>
        </authorList>
    </citation>
    <scope>NUCLEOTIDE SEQUENCE [LARGE SCALE GENOMIC DNA]</scope>
</reference>
<keyword evidence="10" id="KW-1185">Reference proteome</keyword>
<dbReference type="AlphaFoldDB" id="A0A8S1CDB3"/>
<feature type="domain" description="BZIP" evidence="8">
    <location>
        <begin position="62"/>
        <end position="114"/>
    </location>
</feature>
<evidence type="ECO:0000256" key="6">
    <source>
        <dbReference type="ARBA" id="ARBA00040165"/>
    </source>
</evidence>
<dbReference type="OrthoDB" id="20960at2759"/>
<dbReference type="EMBL" id="CADEPI010000027">
    <property type="protein sequence ID" value="CAB3366984.1"/>
    <property type="molecule type" value="Genomic_DNA"/>
</dbReference>
<evidence type="ECO:0000256" key="3">
    <source>
        <dbReference type="ARBA" id="ARBA00023125"/>
    </source>
</evidence>
<dbReference type="PANTHER" id="PTHR46542">
    <property type="entry name" value="X-BOX BINDING PROTEIN 1"/>
    <property type="match status" value="1"/>
</dbReference>
<keyword evidence="4" id="KW-0804">Transcription</keyword>
<keyword evidence="2" id="KW-0805">Transcription regulation</keyword>
<dbReference type="PANTHER" id="PTHR46542:SF1">
    <property type="entry name" value="X-BOX BINDING PROTEIN 1"/>
    <property type="match status" value="1"/>
</dbReference>
<organism evidence="9 10">
    <name type="scientific">Cloeon dipterum</name>
    <dbReference type="NCBI Taxonomy" id="197152"/>
    <lineage>
        <taxon>Eukaryota</taxon>
        <taxon>Metazoa</taxon>
        <taxon>Ecdysozoa</taxon>
        <taxon>Arthropoda</taxon>
        <taxon>Hexapoda</taxon>
        <taxon>Insecta</taxon>
        <taxon>Pterygota</taxon>
        <taxon>Palaeoptera</taxon>
        <taxon>Ephemeroptera</taxon>
        <taxon>Pisciforma</taxon>
        <taxon>Baetidae</taxon>
        <taxon>Cloeon</taxon>
    </lineage>
</organism>
<dbReference type="SUPFAM" id="SSF57959">
    <property type="entry name" value="Leucine zipper domain"/>
    <property type="match status" value="1"/>
</dbReference>
<dbReference type="Pfam" id="PF07716">
    <property type="entry name" value="bZIP_2"/>
    <property type="match status" value="1"/>
</dbReference>
<accession>A0A8S1CDB3</accession>
<comment type="caution">
    <text evidence="9">The sequence shown here is derived from an EMBL/GenBank/DDBJ whole genome shotgun (WGS) entry which is preliminary data.</text>
</comment>
<dbReference type="GO" id="GO:0005634">
    <property type="term" value="C:nucleus"/>
    <property type="evidence" value="ECO:0007669"/>
    <property type="project" value="TreeGrafter"/>
</dbReference>
<dbReference type="GO" id="GO:0000981">
    <property type="term" value="F:DNA-binding transcription factor activity, RNA polymerase II-specific"/>
    <property type="evidence" value="ECO:0007669"/>
    <property type="project" value="TreeGrafter"/>
</dbReference>